<dbReference type="SUPFAM" id="SSF52058">
    <property type="entry name" value="L domain-like"/>
    <property type="match status" value="1"/>
</dbReference>
<feature type="compositionally biased region" description="Low complexity" evidence="7">
    <location>
        <begin position="650"/>
        <end position="660"/>
    </location>
</feature>
<keyword evidence="1" id="KW-0433">Leucine-rich repeat</keyword>
<gene>
    <name evidence="11" type="ORF">ASZ78_014621</name>
</gene>
<dbReference type="Gene3D" id="3.80.10.10">
    <property type="entry name" value="Ribonuclease Inhibitor"/>
    <property type="match status" value="1"/>
</dbReference>
<dbReference type="InterPro" id="IPR013098">
    <property type="entry name" value="Ig_I-set"/>
</dbReference>
<evidence type="ECO:0000256" key="7">
    <source>
        <dbReference type="SAM" id="MobiDB-lite"/>
    </source>
</evidence>
<feature type="region of interest" description="Disordered" evidence="7">
    <location>
        <begin position="275"/>
        <end position="298"/>
    </location>
</feature>
<sequence length="699" mass="77585">MAPALWLWLAALLGSARACPEPCACVDKYAHQFADCAYKDLQVVPTGLPSNVTTLSLSANKITALQRRSFVEVTQVTSLWLAHNEIRAIEPGAFAILVQLKNLDISHNQIVDFPWQDLYNLSALQLLKMNNNHMAVVPQGAFHTLKDLRSLRINNNKFTTLAEGIFDSLSSLSHLQIYNNPFECSCKLQWLKKWMDSTLISIPEKESITCSLPEQLRGVPVGKIPDTQCTSPSVQLTYYPNLDTTELFDGFTLTLHCAVTGTPPPDISWKIRTSSQTLELSGSPSESAGKDPPKQDPERFLVFKNGTLVIPHLSKREEGTYTCLATNEMGSNQTSVNVAVAGSQKYPLQPGRDPTGGKAQPGDKKPGAKGAKNSVLTPDDRSKPLSPTRQSQPSSAAGMEPTGDGKVPFQLPPFEKKCGSMPTSRYISNHAFNQSGDFKQHTFDLGVIALDVSERDARVQLTPTYVQPDKVHLRMLYLCQESSHGHTLVQWSKIEEGVNSYWFQGLKPGTNYSVCLTYLGEDCQVQVVFTTKKEIPSLIIIVVVSIFLLLLATLPLMGATWCHLLSKYQGKTYKLIMKAQNPDQMEKHMAADFDPRASYLESEKNYNPSEVGEGDAEEEDEEEEEDDEGGRRRRRREAEGTTELEREESVAASSMAESQSKANGEEFEVRSEYSDKLPLGAEAVTISQEINGNYRQRPR</sequence>
<dbReference type="Proteomes" id="UP000198323">
    <property type="component" value="Unassembled WGS sequence"/>
</dbReference>
<evidence type="ECO:0000256" key="4">
    <source>
        <dbReference type="ARBA" id="ARBA00023157"/>
    </source>
</evidence>
<organism evidence="11 12">
    <name type="scientific">Callipepla squamata</name>
    <name type="common">Scaled quail</name>
    <dbReference type="NCBI Taxonomy" id="9009"/>
    <lineage>
        <taxon>Eukaryota</taxon>
        <taxon>Metazoa</taxon>
        <taxon>Chordata</taxon>
        <taxon>Craniata</taxon>
        <taxon>Vertebrata</taxon>
        <taxon>Euteleostomi</taxon>
        <taxon>Archelosauria</taxon>
        <taxon>Archosauria</taxon>
        <taxon>Dinosauria</taxon>
        <taxon>Saurischia</taxon>
        <taxon>Theropoda</taxon>
        <taxon>Coelurosauria</taxon>
        <taxon>Aves</taxon>
        <taxon>Neognathae</taxon>
        <taxon>Galloanserae</taxon>
        <taxon>Galliformes</taxon>
        <taxon>Odontophoridae</taxon>
        <taxon>Callipepla</taxon>
    </lineage>
</organism>
<evidence type="ECO:0000256" key="3">
    <source>
        <dbReference type="ARBA" id="ARBA00022737"/>
    </source>
</evidence>
<keyword evidence="4" id="KW-1015">Disulfide bond</keyword>
<keyword evidence="8" id="KW-0812">Transmembrane</keyword>
<feature type="compositionally biased region" description="Basic and acidic residues" evidence="7">
    <location>
        <begin position="636"/>
        <end position="649"/>
    </location>
</feature>
<evidence type="ECO:0000256" key="5">
    <source>
        <dbReference type="ARBA" id="ARBA00023180"/>
    </source>
</evidence>
<feature type="transmembrane region" description="Helical" evidence="8">
    <location>
        <begin position="538"/>
        <end position="564"/>
    </location>
</feature>
<dbReference type="InterPro" id="IPR003598">
    <property type="entry name" value="Ig_sub2"/>
</dbReference>
<keyword evidence="12" id="KW-1185">Reference proteome</keyword>
<feature type="region of interest" description="Disordered" evidence="7">
    <location>
        <begin position="345"/>
        <end position="414"/>
    </location>
</feature>
<protein>
    <recommendedName>
        <fullName evidence="10">Ig-like domain-containing protein</fullName>
    </recommendedName>
</protein>
<dbReference type="PANTHER" id="PTHR24366">
    <property type="entry name" value="IG(IMMUNOGLOBULIN) AND LRR(LEUCINE RICH REPEAT) DOMAINS"/>
    <property type="match status" value="1"/>
</dbReference>
<comment type="caution">
    <text evidence="11">The sequence shown here is derived from an EMBL/GenBank/DDBJ whole genome shotgun (WGS) entry which is preliminary data.</text>
</comment>
<keyword evidence="8" id="KW-1133">Transmembrane helix</keyword>
<dbReference type="SMART" id="SM00082">
    <property type="entry name" value="LRRCT"/>
    <property type="match status" value="1"/>
</dbReference>
<dbReference type="InterPro" id="IPR013783">
    <property type="entry name" value="Ig-like_fold"/>
</dbReference>
<dbReference type="InterPro" id="IPR032675">
    <property type="entry name" value="LRR_dom_sf"/>
</dbReference>
<dbReference type="InterPro" id="IPR000483">
    <property type="entry name" value="Cys-rich_flank_reg_C"/>
</dbReference>
<dbReference type="PANTHER" id="PTHR24366:SF15">
    <property type="entry name" value="IMMUNOGLOBULIN SUPERFAMILY CONTAINING LEUCINE-RICH REPEAT PROTEIN 2"/>
    <property type="match status" value="1"/>
</dbReference>
<keyword evidence="3" id="KW-0677">Repeat</keyword>
<feature type="region of interest" description="Disordered" evidence="7">
    <location>
        <begin position="601"/>
        <end position="682"/>
    </location>
</feature>
<feature type="signal peptide" evidence="9">
    <location>
        <begin position="1"/>
        <end position="18"/>
    </location>
</feature>
<dbReference type="OrthoDB" id="2151624at2759"/>
<feature type="compositionally biased region" description="Polar residues" evidence="7">
    <location>
        <begin position="385"/>
        <end position="395"/>
    </location>
</feature>
<reference evidence="11 12" key="1">
    <citation type="submission" date="2016-07" db="EMBL/GenBank/DDBJ databases">
        <title>Disparate Historic Effective Population Sizes Predicted by Modern Levels of Genome Diversity for the Scaled Quail (Callipepla squamata) and the Northern Bobwhite (Colinus virginianus): Inferences from First and Second Generation Draft Genome Assemblies for Sympatric New World Quail.</title>
        <authorList>
            <person name="Oldeschulte D.L."/>
            <person name="Halley Y.A."/>
            <person name="Bhattarai E.K."/>
            <person name="Brashear W.A."/>
            <person name="Hill J."/>
            <person name="Metz R.P."/>
            <person name="Johnson C.D."/>
            <person name="Rollins D."/>
            <person name="Peterson M.J."/>
            <person name="Bickhart D.M."/>
            <person name="Decker J.E."/>
            <person name="Seabury C.M."/>
        </authorList>
    </citation>
    <scope>NUCLEOTIDE SEQUENCE [LARGE SCALE GENOMIC DNA]</scope>
    <source>
        <strain evidence="11 12">Texas</strain>
        <tissue evidence="11">Leg muscle</tissue>
    </source>
</reference>
<dbReference type="EMBL" id="MCFN01000086">
    <property type="protein sequence ID" value="OXB65642.1"/>
    <property type="molecule type" value="Genomic_DNA"/>
</dbReference>
<evidence type="ECO:0000256" key="6">
    <source>
        <dbReference type="ARBA" id="ARBA00023319"/>
    </source>
</evidence>
<accession>A0A226NDM5</accession>
<dbReference type="Pfam" id="PF07679">
    <property type="entry name" value="I-set"/>
    <property type="match status" value="1"/>
</dbReference>
<feature type="chain" id="PRO_5012240345" description="Ig-like domain-containing protein" evidence="9">
    <location>
        <begin position="19"/>
        <end position="699"/>
    </location>
</feature>
<dbReference type="PROSITE" id="PS50835">
    <property type="entry name" value="IG_LIKE"/>
    <property type="match status" value="1"/>
</dbReference>
<keyword evidence="6" id="KW-0393">Immunoglobulin domain</keyword>
<keyword evidence="5" id="KW-0325">Glycoprotein</keyword>
<dbReference type="SMART" id="SM00365">
    <property type="entry name" value="LRR_SD22"/>
    <property type="match status" value="3"/>
</dbReference>
<keyword evidence="8" id="KW-0472">Membrane</keyword>
<dbReference type="InterPro" id="IPR001611">
    <property type="entry name" value="Leu-rich_rpt"/>
</dbReference>
<proteinExistence type="predicted"/>
<dbReference type="FunFam" id="2.60.40.10:FF:000032">
    <property type="entry name" value="palladin isoform X1"/>
    <property type="match status" value="1"/>
</dbReference>
<evidence type="ECO:0000313" key="12">
    <source>
        <dbReference type="Proteomes" id="UP000198323"/>
    </source>
</evidence>
<feature type="compositionally biased region" description="Basic and acidic residues" evidence="7">
    <location>
        <begin position="663"/>
        <end position="675"/>
    </location>
</feature>
<dbReference type="InterPro" id="IPR036179">
    <property type="entry name" value="Ig-like_dom_sf"/>
</dbReference>
<evidence type="ECO:0000256" key="1">
    <source>
        <dbReference type="ARBA" id="ARBA00022614"/>
    </source>
</evidence>
<feature type="compositionally biased region" description="Polar residues" evidence="7">
    <location>
        <begin position="275"/>
        <end position="286"/>
    </location>
</feature>
<feature type="compositionally biased region" description="Basic and acidic residues" evidence="7">
    <location>
        <begin position="288"/>
        <end position="298"/>
    </location>
</feature>
<dbReference type="InterPro" id="IPR003591">
    <property type="entry name" value="Leu-rich_rpt_typical-subtyp"/>
</dbReference>
<dbReference type="SMART" id="SM00409">
    <property type="entry name" value="IG"/>
    <property type="match status" value="1"/>
</dbReference>
<dbReference type="SMART" id="SM00369">
    <property type="entry name" value="LRR_TYP"/>
    <property type="match status" value="5"/>
</dbReference>
<dbReference type="InterPro" id="IPR007110">
    <property type="entry name" value="Ig-like_dom"/>
</dbReference>
<evidence type="ECO:0000256" key="9">
    <source>
        <dbReference type="SAM" id="SignalP"/>
    </source>
</evidence>
<dbReference type="STRING" id="9009.A0A226NDM5"/>
<feature type="domain" description="Ig-like" evidence="10">
    <location>
        <begin position="232"/>
        <end position="339"/>
    </location>
</feature>
<evidence type="ECO:0000259" key="10">
    <source>
        <dbReference type="PROSITE" id="PS50835"/>
    </source>
</evidence>
<keyword evidence="2 9" id="KW-0732">Signal</keyword>
<dbReference type="SUPFAM" id="SSF48726">
    <property type="entry name" value="Immunoglobulin"/>
    <property type="match status" value="1"/>
</dbReference>
<feature type="compositionally biased region" description="Acidic residues" evidence="7">
    <location>
        <begin position="612"/>
        <end position="628"/>
    </location>
</feature>
<evidence type="ECO:0000313" key="11">
    <source>
        <dbReference type="EMBL" id="OXB65642.1"/>
    </source>
</evidence>
<evidence type="ECO:0000256" key="8">
    <source>
        <dbReference type="SAM" id="Phobius"/>
    </source>
</evidence>
<dbReference type="SMART" id="SM00408">
    <property type="entry name" value="IGc2"/>
    <property type="match status" value="1"/>
</dbReference>
<dbReference type="InterPro" id="IPR003599">
    <property type="entry name" value="Ig_sub"/>
</dbReference>
<dbReference type="AlphaFoldDB" id="A0A226NDM5"/>
<dbReference type="PROSITE" id="PS51450">
    <property type="entry name" value="LRR"/>
    <property type="match status" value="1"/>
</dbReference>
<dbReference type="Gene3D" id="2.60.40.10">
    <property type="entry name" value="Immunoglobulins"/>
    <property type="match status" value="1"/>
</dbReference>
<name>A0A226NDM5_CALSU</name>
<dbReference type="Pfam" id="PF13855">
    <property type="entry name" value="LRR_8"/>
    <property type="match status" value="2"/>
</dbReference>
<evidence type="ECO:0000256" key="2">
    <source>
        <dbReference type="ARBA" id="ARBA00022729"/>
    </source>
</evidence>